<proteinExistence type="predicted"/>
<dbReference type="GO" id="GO:0003723">
    <property type="term" value="F:RNA binding"/>
    <property type="evidence" value="ECO:0007669"/>
    <property type="project" value="InterPro"/>
</dbReference>
<reference evidence="1 2" key="1">
    <citation type="submission" date="2019-07" db="EMBL/GenBank/DDBJ databases">
        <title>Draft genome assembly of a fouling barnacle, Amphibalanus amphitrite (Darwin, 1854): The first reference genome for Thecostraca.</title>
        <authorList>
            <person name="Kim W."/>
        </authorList>
    </citation>
    <scope>NUCLEOTIDE SEQUENCE [LARGE SCALE GENOMIC DNA]</scope>
    <source>
        <strain evidence="1">SNU_AA5</strain>
        <tissue evidence="1">Soma without cirri and trophi</tissue>
    </source>
</reference>
<dbReference type="Proteomes" id="UP000440578">
    <property type="component" value="Unassembled WGS sequence"/>
</dbReference>
<dbReference type="Pfam" id="PF05733">
    <property type="entry name" value="Tenui_N"/>
    <property type="match status" value="1"/>
</dbReference>
<keyword evidence="2" id="KW-1185">Reference proteome</keyword>
<comment type="caution">
    <text evidence="1">The sequence shown here is derived from an EMBL/GenBank/DDBJ whole genome shotgun (WGS) entry which is preliminary data.</text>
</comment>
<evidence type="ECO:0000313" key="2">
    <source>
        <dbReference type="Proteomes" id="UP000440578"/>
    </source>
</evidence>
<gene>
    <name evidence="1" type="ORF">FJT64_006636</name>
</gene>
<dbReference type="InterPro" id="IPR009522">
    <property type="entry name" value="Capsid_Phlebovir/Tenuivir"/>
</dbReference>
<dbReference type="AlphaFoldDB" id="A0A6A4VP15"/>
<accession>A0A6A4VP15</accession>
<sequence length="154" mass="17104">MAQPVQNSVWAELCFAQVYTDLQVQELNAALAGVSDLVCKVAYEGFSAKVIRETMVQLADQQNRNLLSDLVSPLTLFHARGANTKKLGNEATGRYQDDTVATEMHRLITAYKIVEKPNCSRKAVTLPRISLSFPNVSLRVTCELIINDDAPFLF</sequence>
<organism evidence="1 2">
    <name type="scientific">Amphibalanus amphitrite</name>
    <name type="common">Striped barnacle</name>
    <name type="synonym">Balanus amphitrite</name>
    <dbReference type="NCBI Taxonomy" id="1232801"/>
    <lineage>
        <taxon>Eukaryota</taxon>
        <taxon>Metazoa</taxon>
        <taxon>Ecdysozoa</taxon>
        <taxon>Arthropoda</taxon>
        <taxon>Crustacea</taxon>
        <taxon>Multicrustacea</taxon>
        <taxon>Cirripedia</taxon>
        <taxon>Thoracica</taxon>
        <taxon>Thoracicalcarea</taxon>
        <taxon>Balanomorpha</taxon>
        <taxon>Balanoidea</taxon>
        <taxon>Balanidae</taxon>
        <taxon>Amphibalaninae</taxon>
        <taxon>Amphibalanus</taxon>
    </lineage>
</organism>
<protein>
    <submittedName>
        <fullName evidence="1">Uncharacterized protein</fullName>
    </submittedName>
</protein>
<name>A0A6A4VP15_AMPAM</name>
<evidence type="ECO:0000313" key="1">
    <source>
        <dbReference type="EMBL" id="KAF0295925.1"/>
    </source>
</evidence>
<dbReference type="EMBL" id="VIIS01001591">
    <property type="protein sequence ID" value="KAF0295925.1"/>
    <property type="molecule type" value="Genomic_DNA"/>
</dbReference>